<dbReference type="InterPro" id="IPR042855">
    <property type="entry name" value="V_SNARE_CC"/>
</dbReference>
<accession>A0A7G2CBG1</accession>
<keyword evidence="1" id="KW-0175">Coiled coil</keyword>
<dbReference type="PANTHER" id="PTHR21136:SF186">
    <property type="entry name" value="MEMBRANE PROTEIN, PUTATIVE-RELATED"/>
    <property type="match status" value="1"/>
</dbReference>
<feature type="transmembrane region" description="Helical" evidence="2">
    <location>
        <begin position="213"/>
        <end position="231"/>
    </location>
</feature>
<dbReference type="Proteomes" id="UP000515908">
    <property type="component" value="Chromosome 05"/>
</dbReference>
<keyword evidence="2" id="KW-0812">Transmembrane</keyword>
<dbReference type="AlphaFoldDB" id="A0A7G2CBG1"/>
<dbReference type="PROSITE" id="PS50892">
    <property type="entry name" value="V_SNARE"/>
    <property type="match status" value="1"/>
</dbReference>
<dbReference type="Pfam" id="PF00957">
    <property type="entry name" value="Synaptobrevin"/>
    <property type="match status" value="1"/>
</dbReference>
<protein>
    <submittedName>
        <fullName evidence="4">Synaptobrevin, putative</fullName>
    </submittedName>
</protein>
<dbReference type="CDD" id="cd15843">
    <property type="entry name" value="R-SNARE"/>
    <property type="match status" value="1"/>
</dbReference>
<evidence type="ECO:0000259" key="3">
    <source>
        <dbReference type="PROSITE" id="PS50892"/>
    </source>
</evidence>
<reference evidence="4 5" key="1">
    <citation type="submission" date="2020-08" db="EMBL/GenBank/DDBJ databases">
        <authorList>
            <person name="Newling K."/>
            <person name="Davey J."/>
            <person name="Forrester S."/>
        </authorList>
    </citation>
    <scope>NUCLEOTIDE SEQUENCE [LARGE SCALE GENOMIC DNA]</scope>
    <source>
        <strain evidence="5">Crithidia deanei Carvalho (ATCC PRA-265)</strain>
    </source>
</reference>
<dbReference type="PANTHER" id="PTHR21136">
    <property type="entry name" value="SNARE PROTEINS"/>
    <property type="match status" value="1"/>
</dbReference>
<sequence length="233" mass="25520">MSDSSKKIYGALVVRVADRLILSKIIVSATEGFTIPSTAWADLVSRCGAPHFRTSAFLQVTSDDGSSEPIQLSYHVMTDDTTGFAVLCGKSVSRREGQAALDDLSSLFRKMFVENVSKLTSSSVSVFSKPAKDLLLSSGNGPDSLAKINEVKSAVDEAKGLAMDNVERLIQRDQKIDDIIHASEDLLYHSDGFGRNSRALSDQIWWNSMKGKIIIFGTAAVFLFMVFFVFFTD</sequence>
<dbReference type="VEuPathDB" id="TriTrypDB:ADEAN_000282700"/>
<evidence type="ECO:0000256" key="2">
    <source>
        <dbReference type="SAM" id="Phobius"/>
    </source>
</evidence>
<evidence type="ECO:0000256" key="1">
    <source>
        <dbReference type="PROSITE-ProRule" id="PRU00290"/>
    </source>
</evidence>
<name>A0A7G2CBG1_9TRYP</name>
<keyword evidence="2" id="KW-0472">Membrane</keyword>
<dbReference type="SUPFAM" id="SSF58038">
    <property type="entry name" value="SNARE fusion complex"/>
    <property type="match status" value="1"/>
</dbReference>
<proteinExistence type="predicted"/>
<dbReference type="EMBL" id="LR877149">
    <property type="protein sequence ID" value="CAD2215372.1"/>
    <property type="molecule type" value="Genomic_DNA"/>
</dbReference>
<gene>
    <name evidence="4" type="ORF">ADEAN_000282700</name>
</gene>
<dbReference type="OrthoDB" id="190375at2759"/>
<evidence type="ECO:0000313" key="4">
    <source>
        <dbReference type="EMBL" id="CAD2215372.1"/>
    </source>
</evidence>
<keyword evidence="2" id="KW-1133">Transmembrane helix</keyword>
<evidence type="ECO:0000313" key="5">
    <source>
        <dbReference type="Proteomes" id="UP000515908"/>
    </source>
</evidence>
<feature type="domain" description="V-SNARE coiled-coil homology" evidence="3">
    <location>
        <begin position="147"/>
        <end position="207"/>
    </location>
</feature>
<organism evidence="4 5">
    <name type="scientific">Angomonas deanei</name>
    <dbReference type="NCBI Taxonomy" id="59799"/>
    <lineage>
        <taxon>Eukaryota</taxon>
        <taxon>Discoba</taxon>
        <taxon>Euglenozoa</taxon>
        <taxon>Kinetoplastea</taxon>
        <taxon>Metakinetoplastina</taxon>
        <taxon>Trypanosomatida</taxon>
        <taxon>Trypanosomatidae</taxon>
        <taxon>Strigomonadinae</taxon>
        <taxon>Angomonas</taxon>
    </lineage>
</organism>
<dbReference type="InterPro" id="IPR051097">
    <property type="entry name" value="Synaptobrevin-like_transport"/>
</dbReference>
<keyword evidence="5" id="KW-1185">Reference proteome</keyword>
<dbReference type="Gene3D" id="1.20.5.110">
    <property type="match status" value="1"/>
</dbReference>